<organism evidence="11 12">
    <name type="scientific">Bradyrhizobium denitrificans</name>
    <dbReference type="NCBI Taxonomy" id="2734912"/>
    <lineage>
        <taxon>Bacteria</taxon>
        <taxon>Pseudomonadati</taxon>
        <taxon>Pseudomonadota</taxon>
        <taxon>Alphaproteobacteria</taxon>
        <taxon>Hyphomicrobiales</taxon>
        <taxon>Nitrobacteraceae</taxon>
        <taxon>Bradyrhizobium</taxon>
    </lineage>
</organism>
<evidence type="ECO:0000313" key="12">
    <source>
        <dbReference type="Proteomes" id="UP001314635"/>
    </source>
</evidence>
<keyword evidence="7" id="KW-0625">Polysaccharide transport</keyword>
<feature type="transmembrane region" description="Helical" evidence="9">
    <location>
        <begin position="161"/>
        <end position="184"/>
    </location>
</feature>
<evidence type="ECO:0000256" key="5">
    <source>
        <dbReference type="ARBA" id="ARBA00022692"/>
    </source>
</evidence>
<keyword evidence="3" id="KW-0813">Transport</keyword>
<evidence type="ECO:0000256" key="4">
    <source>
        <dbReference type="ARBA" id="ARBA00022475"/>
    </source>
</evidence>
<dbReference type="InterPro" id="IPR013525">
    <property type="entry name" value="ABC2_TM"/>
</dbReference>
<dbReference type="Pfam" id="PF01061">
    <property type="entry name" value="ABC2_membrane"/>
    <property type="match status" value="1"/>
</dbReference>
<comment type="subcellular location">
    <subcellularLocation>
        <location evidence="1">Cell membrane</location>
        <topology evidence="1">Multi-pass membrane protein</topology>
    </subcellularLocation>
</comment>
<evidence type="ECO:0000256" key="7">
    <source>
        <dbReference type="ARBA" id="ARBA00023047"/>
    </source>
</evidence>
<comment type="caution">
    <text evidence="11">The sequence shown here is derived from an EMBL/GenBank/DDBJ whole genome shotgun (WGS) entry which is preliminary data.</text>
</comment>
<feature type="domain" description="ABC-2 type transporter transmembrane" evidence="10">
    <location>
        <begin position="39"/>
        <end position="238"/>
    </location>
</feature>
<comment type="similarity">
    <text evidence="2">Belongs to the ABC-2 integral membrane protein family.</text>
</comment>
<dbReference type="Proteomes" id="UP001314635">
    <property type="component" value="Unassembled WGS sequence"/>
</dbReference>
<evidence type="ECO:0000256" key="6">
    <source>
        <dbReference type="ARBA" id="ARBA00022989"/>
    </source>
</evidence>
<feature type="transmembrane region" description="Helical" evidence="9">
    <location>
        <begin position="248"/>
        <end position="269"/>
    </location>
</feature>
<dbReference type="EMBL" id="JAFCLK010000013">
    <property type="protein sequence ID" value="MBR1137113.1"/>
    <property type="molecule type" value="Genomic_DNA"/>
</dbReference>
<evidence type="ECO:0000256" key="3">
    <source>
        <dbReference type="ARBA" id="ARBA00022448"/>
    </source>
</evidence>
<evidence type="ECO:0000259" key="10">
    <source>
        <dbReference type="Pfam" id="PF01061"/>
    </source>
</evidence>
<evidence type="ECO:0000313" key="11">
    <source>
        <dbReference type="EMBL" id="MBR1137113.1"/>
    </source>
</evidence>
<keyword evidence="12" id="KW-1185">Reference proteome</keyword>
<keyword evidence="8 9" id="KW-0472">Membrane</keyword>
<keyword evidence="7" id="KW-0762">Sugar transport</keyword>
<accession>A0ABS5G712</accession>
<feature type="transmembrane region" description="Helical" evidence="9">
    <location>
        <begin position="138"/>
        <end position="155"/>
    </location>
</feature>
<keyword evidence="6 9" id="KW-1133">Transmembrane helix</keyword>
<evidence type="ECO:0000256" key="9">
    <source>
        <dbReference type="SAM" id="Phobius"/>
    </source>
</evidence>
<feature type="transmembrane region" description="Helical" evidence="9">
    <location>
        <begin position="97"/>
        <end position="117"/>
    </location>
</feature>
<feature type="transmembrane region" description="Helical" evidence="9">
    <location>
        <begin position="196"/>
        <end position="213"/>
    </location>
</feature>
<proteinExistence type="inferred from homology"/>
<dbReference type="PANTHER" id="PTHR30413:SF10">
    <property type="entry name" value="CAPSULE POLYSACCHARIDE EXPORT INNER-MEMBRANE PROTEIN CTRC"/>
    <property type="match status" value="1"/>
</dbReference>
<protein>
    <submittedName>
        <fullName evidence="11">ABC transporter permease</fullName>
    </submittedName>
</protein>
<dbReference type="PANTHER" id="PTHR30413">
    <property type="entry name" value="INNER MEMBRANE TRANSPORT PERMEASE"/>
    <property type="match status" value="1"/>
</dbReference>
<evidence type="ECO:0000256" key="1">
    <source>
        <dbReference type="ARBA" id="ARBA00004651"/>
    </source>
</evidence>
<gene>
    <name evidence="11" type="ORF">JQ619_15170</name>
</gene>
<sequence length="280" mass="31224">MTTLTDGQVERLVVAEQRRFSWARCRNDIAPFVTRHVTWRALAAGDIRSKYRRTLLGPWWITATNAITALIMGTVAGRFLGADMKTYLPHFMVSMTIWSFISSSLSESCFTMINAGGMIKAVDMPILIHVMRMVQRNLIIFLHNIAVIPFIWLVYPWSVGYGAVLAIAGLMIVYVFVVSASVIVSMICVRYRDVPPVMAAVLQLLFFISPIIWEPSKIQGGELVVALNPIAYLLAVTRGPLMGDVPNLATWAGAIGSVAVLTAAMIYIYTRYRSRVVYWA</sequence>
<evidence type="ECO:0000256" key="2">
    <source>
        <dbReference type="ARBA" id="ARBA00007783"/>
    </source>
</evidence>
<name>A0ABS5G712_9BRAD</name>
<dbReference type="RefSeq" id="WP_012045573.1">
    <property type="nucleotide sequence ID" value="NZ_JABFDP010000030.1"/>
</dbReference>
<feature type="transmembrane region" description="Helical" evidence="9">
    <location>
        <begin position="57"/>
        <end position="77"/>
    </location>
</feature>
<evidence type="ECO:0000256" key="8">
    <source>
        <dbReference type="ARBA" id="ARBA00023136"/>
    </source>
</evidence>
<keyword evidence="4" id="KW-1003">Cell membrane</keyword>
<keyword evidence="5 9" id="KW-0812">Transmembrane</keyword>
<reference evidence="12" key="1">
    <citation type="journal article" date="2021" name="ISME J.">
        <title>Evolutionary origin and ecological implication of a unique nif island in free-living Bradyrhizobium lineages.</title>
        <authorList>
            <person name="Tao J."/>
        </authorList>
    </citation>
    <scope>NUCLEOTIDE SEQUENCE [LARGE SCALE GENOMIC DNA]</scope>
    <source>
        <strain evidence="12">SZCCT0094</strain>
    </source>
</reference>